<dbReference type="Pfam" id="PF07309">
    <property type="entry name" value="FlaF"/>
    <property type="match status" value="1"/>
</dbReference>
<keyword evidence="1" id="KW-0282">Flagellum</keyword>
<proteinExistence type="predicted"/>
<accession>A0ABW4R6E7</accession>
<dbReference type="RefSeq" id="WP_379141760.1">
    <property type="nucleotide sequence ID" value="NZ_JBHUEN010000021.1"/>
</dbReference>
<keyword evidence="1" id="KW-0966">Cell projection</keyword>
<keyword evidence="1" id="KW-0969">Cilium</keyword>
<dbReference type="EMBL" id="JBHUEN010000021">
    <property type="protein sequence ID" value="MFD1881695.1"/>
    <property type="molecule type" value="Genomic_DNA"/>
</dbReference>
<gene>
    <name evidence="1" type="primary">flaF</name>
    <name evidence="1" type="ORF">ACFSCT_08215</name>
</gene>
<reference evidence="2" key="1">
    <citation type="journal article" date="2019" name="Int. J. Syst. Evol. Microbiol.">
        <title>The Global Catalogue of Microorganisms (GCM) 10K type strain sequencing project: providing services to taxonomists for standard genome sequencing and annotation.</title>
        <authorList>
            <consortium name="The Broad Institute Genomics Platform"/>
            <consortium name="The Broad Institute Genome Sequencing Center for Infectious Disease"/>
            <person name="Wu L."/>
            <person name="Ma J."/>
        </authorList>
    </citation>
    <scope>NUCLEOTIDE SEQUENCE [LARGE SCALE GENOMIC DNA]</scope>
    <source>
        <strain evidence="2">CCUG 56029</strain>
    </source>
</reference>
<dbReference type="NCBIfam" id="NF009435">
    <property type="entry name" value="PRK12794.1"/>
    <property type="match status" value="1"/>
</dbReference>
<keyword evidence="2" id="KW-1185">Reference proteome</keyword>
<sequence>MNAAVHHEPNSRFGVTEVRTDRDNEYEAFARATRQLQRAQAENDPQQQVRAVHTNSHLWTILANDLSNPGNMLPDQVKAGLLSLALFSVRHGLKVMNQGAEISSLIDVNLTIMRGLRGEGGRS</sequence>
<organism evidence="1 2">
    <name type="scientific">Paracoccus pacificus</name>
    <dbReference type="NCBI Taxonomy" id="1463598"/>
    <lineage>
        <taxon>Bacteria</taxon>
        <taxon>Pseudomonadati</taxon>
        <taxon>Pseudomonadota</taxon>
        <taxon>Alphaproteobacteria</taxon>
        <taxon>Rhodobacterales</taxon>
        <taxon>Paracoccaceae</taxon>
        <taxon>Paracoccus</taxon>
    </lineage>
</organism>
<evidence type="ECO:0000313" key="1">
    <source>
        <dbReference type="EMBL" id="MFD1881695.1"/>
    </source>
</evidence>
<dbReference type="Proteomes" id="UP001597213">
    <property type="component" value="Unassembled WGS sequence"/>
</dbReference>
<dbReference type="InterPro" id="IPR010845">
    <property type="entry name" value="FlaF"/>
</dbReference>
<protein>
    <submittedName>
        <fullName evidence="1">Flagellar biosynthesis regulator FlaF</fullName>
    </submittedName>
</protein>
<name>A0ABW4R6E7_9RHOB</name>
<evidence type="ECO:0000313" key="2">
    <source>
        <dbReference type="Proteomes" id="UP001597213"/>
    </source>
</evidence>
<comment type="caution">
    <text evidence="1">The sequence shown here is derived from an EMBL/GenBank/DDBJ whole genome shotgun (WGS) entry which is preliminary data.</text>
</comment>